<keyword evidence="3" id="KW-1185">Reference proteome</keyword>
<dbReference type="RefSeq" id="XP_007404520.1">
    <property type="nucleotide sequence ID" value="XM_007404458.1"/>
</dbReference>
<reference evidence="3" key="1">
    <citation type="journal article" date="2011" name="Proc. Natl. Acad. Sci. U.S.A.">
        <title>Obligate biotrophy features unraveled by the genomic analysis of rust fungi.</title>
        <authorList>
            <person name="Duplessis S."/>
            <person name="Cuomo C.A."/>
            <person name="Lin Y.-C."/>
            <person name="Aerts A."/>
            <person name="Tisserant E."/>
            <person name="Veneault-Fourrey C."/>
            <person name="Joly D.L."/>
            <person name="Hacquard S."/>
            <person name="Amselem J."/>
            <person name="Cantarel B.L."/>
            <person name="Chiu R."/>
            <person name="Coutinho P.M."/>
            <person name="Feau N."/>
            <person name="Field M."/>
            <person name="Frey P."/>
            <person name="Gelhaye E."/>
            <person name="Goldberg J."/>
            <person name="Grabherr M.G."/>
            <person name="Kodira C.D."/>
            <person name="Kohler A."/>
            <person name="Kuees U."/>
            <person name="Lindquist E.A."/>
            <person name="Lucas S.M."/>
            <person name="Mago R."/>
            <person name="Mauceli E."/>
            <person name="Morin E."/>
            <person name="Murat C."/>
            <person name="Pangilinan J.L."/>
            <person name="Park R."/>
            <person name="Pearson M."/>
            <person name="Quesneville H."/>
            <person name="Rouhier N."/>
            <person name="Sakthikumar S."/>
            <person name="Salamov A.A."/>
            <person name="Schmutz J."/>
            <person name="Selles B."/>
            <person name="Shapiro H."/>
            <person name="Tanguay P."/>
            <person name="Tuskan G.A."/>
            <person name="Henrissat B."/>
            <person name="Van de Peer Y."/>
            <person name="Rouze P."/>
            <person name="Ellis J.G."/>
            <person name="Dodds P.N."/>
            <person name="Schein J.E."/>
            <person name="Zhong S."/>
            <person name="Hamelin R.C."/>
            <person name="Grigoriev I.V."/>
            <person name="Szabo L.J."/>
            <person name="Martin F."/>
        </authorList>
    </citation>
    <scope>NUCLEOTIDE SEQUENCE [LARGE SCALE GENOMIC DNA]</scope>
    <source>
        <strain evidence="3">98AG31 / pathotype 3-4-7</strain>
    </source>
</reference>
<dbReference type="AlphaFoldDB" id="F4R627"/>
<dbReference type="KEGG" id="mlr:MELLADRAFT_70729"/>
<evidence type="ECO:0000313" key="2">
    <source>
        <dbReference type="EMBL" id="EGG12145.1"/>
    </source>
</evidence>
<dbReference type="InParanoid" id="F4R627"/>
<feature type="region of interest" description="Disordered" evidence="1">
    <location>
        <begin position="1"/>
        <end position="84"/>
    </location>
</feature>
<dbReference type="EMBL" id="GL883091">
    <property type="protein sequence ID" value="EGG12145.1"/>
    <property type="molecule type" value="Genomic_DNA"/>
</dbReference>
<protein>
    <submittedName>
        <fullName evidence="2">Uncharacterized protein</fullName>
    </submittedName>
</protein>
<accession>F4R627</accession>
<gene>
    <name evidence="2" type="ORF">MELLADRAFT_70729</name>
</gene>
<evidence type="ECO:0000313" key="3">
    <source>
        <dbReference type="Proteomes" id="UP000001072"/>
    </source>
</evidence>
<sequence>MQAKHPSILSDNMITKIRERSPSPPPENDLVLAETDNESESHDSDFYALDRSQEPYPHVLKPSTIPVKSSPPAFSLPTHRSRDE</sequence>
<dbReference type="HOGENOM" id="CLU_2533635_0_0_1"/>
<organism evidence="3">
    <name type="scientific">Melampsora larici-populina (strain 98AG31 / pathotype 3-4-7)</name>
    <name type="common">Poplar leaf rust fungus</name>
    <dbReference type="NCBI Taxonomy" id="747676"/>
    <lineage>
        <taxon>Eukaryota</taxon>
        <taxon>Fungi</taxon>
        <taxon>Dikarya</taxon>
        <taxon>Basidiomycota</taxon>
        <taxon>Pucciniomycotina</taxon>
        <taxon>Pucciniomycetes</taxon>
        <taxon>Pucciniales</taxon>
        <taxon>Melampsoraceae</taxon>
        <taxon>Melampsora</taxon>
    </lineage>
</organism>
<dbReference type="VEuPathDB" id="FungiDB:MELLADRAFT_70729"/>
<dbReference type="OrthoDB" id="2500685at2759"/>
<dbReference type="GeneID" id="18931618"/>
<name>F4R627_MELLP</name>
<proteinExistence type="predicted"/>
<feature type="non-terminal residue" evidence="2">
    <location>
        <position position="84"/>
    </location>
</feature>
<evidence type="ECO:0000256" key="1">
    <source>
        <dbReference type="SAM" id="MobiDB-lite"/>
    </source>
</evidence>
<dbReference type="Proteomes" id="UP000001072">
    <property type="component" value="Unassembled WGS sequence"/>
</dbReference>